<sequence>MLNLTTETLLLASFLLIIDWTSLIDDLPPAPCLLSHDLAHSHVLNGKELWIPLSEHQMQYISRADLLKQCNTLLYIEQIVAPFEVFL</sequence>
<accession>A0A5N6ML02</accession>
<reference evidence="2 3" key="1">
    <citation type="submission" date="2019-05" db="EMBL/GenBank/DDBJ databases">
        <title>Mikania micrantha, genome provides insights into the molecular mechanism of rapid growth.</title>
        <authorList>
            <person name="Liu B."/>
        </authorList>
    </citation>
    <scope>NUCLEOTIDE SEQUENCE [LARGE SCALE GENOMIC DNA]</scope>
    <source>
        <strain evidence="2">NLD-2019</strain>
        <tissue evidence="2">Leaf</tissue>
    </source>
</reference>
<dbReference type="EMBL" id="SZYD01000015">
    <property type="protein sequence ID" value="KAD3640788.1"/>
    <property type="molecule type" value="Genomic_DNA"/>
</dbReference>
<dbReference type="Proteomes" id="UP000326396">
    <property type="component" value="Linkage Group LG5"/>
</dbReference>
<proteinExistence type="predicted"/>
<organism evidence="2 3">
    <name type="scientific">Mikania micrantha</name>
    <name type="common">bitter vine</name>
    <dbReference type="NCBI Taxonomy" id="192012"/>
    <lineage>
        <taxon>Eukaryota</taxon>
        <taxon>Viridiplantae</taxon>
        <taxon>Streptophyta</taxon>
        <taxon>Embryophyta</taxon>
        <taxon>Tracheophyta</taxon>
        <taxon>Spermatophyta</taxon>
        <taxon>Magnoliopsida</taxon>
        <taxon>eudicotyledons</taxon>
        <taxon>Gunneridae</taxon>
        <taxon>Pentapetalae</taxon>
        <taxon>asterids</taxon>
        <taxon>campanulids</taxon>
        <taxon>Asterales</taxon>
        <taxon>Asteraceae</taxon>
        <taxon>Asteroideae</taxon>
        <taxon>Heliantheae alliance</taxon>
        <taxon>Eupatorieae</taxon>
        <taxon>Mikania</taxon>
    </lineage>
</organism>
<feature type="chain" id="PRO_5024313202" evidence="1">
    <location>
        <begin position="24"/>
        <end position="87"/>
    </location>
</feature>
<evidence type="ECO:0000256" key="1">
    <source>
        <dbReference type="SAM" id="SignalP"/>
    </source>
</evidence>
<gene>
    <name evidence="2" type="ORF">E3N88_30011</name>
</gene>
<dbReference type="AlphaFoldDB" id="A0A5N6ML02"/>
<keyword evidence="3" id="KW-1185">Reference proteome</keyword>
<evidence type="ECO:0000313" key="3">
    <source>
        <dbReference type="Proteomes" id="UP000326396"/>
    </source>
</evidence>
<comment type="caution">
    <text evidence="2">The sequence shown here is derived from an EMBL/GenBank/DDBJ whole genome shotgun (WGS) entry which is preliminary data.</text>
</comment>
<evidence type="ECO:0000313" key="2">
    <source>
        <dbReference type="EMBL" id="KAD3640788.1"/>
    </source>
</evidence>
<protein>
    <submittedName>
        <fullName evidence="2">Uncharacterized protein</fullName>
    </submittedName>
</protein>
<feature type="signal peptide" evidence="1">
    <location>
        <begin position="1"/>
        <end position="23"/>
    </location>
</feature>
<keyword evidence="1" id="KW-0732">Signal</keyword>
<name>A0A5N6ML02_9ASTR</name>